<evidence type="ECO:0000259" key="1">
    <source>
        <dbReference type="Pfam" id="PF04993"/>
    </source>
</evidence>
<dbReference type="RefSeq" id="WP_186853314.1">
    <property type="nucleotide sequence ID" value="NZ_JACOPO010000010.1"/>
</dbReference>
<protein>
    <submittedName>
        <fullName evidence="2">TfoX/Sxy family protein</fullName>
    </submittedName>
</protein>
<proteinExistence type="predicted"/>
<gene>
    <name evidence="2" type="ORF">H8S11_12285</name>
</gene>
<reference evidence="2" key="1">
    <citation type="submission" date="2020-08" db="EMBL/GenBank/DDBJ databases">
        <title>Genome public.</title>
        <authorList>
            <person name="Liu C."/>
            <person name="Sun Q."/>
        </authorList>
    </citation>
    <scope>NUCLEOTIDE SEQUENCE</scope>
    <source>
        <strain evidence="2">NSJ-23</strain>
    </source>
</reference>
<dbReference type="InterPro" id="IPR007076">
    <property type="entry name" value="TfoX_N"/>
</dbReference>
<accession>A0A8J6JCG1</accession>
<dbReference type="SUPFAM" id="SSF159894">
    <property type="entry name" value="YgaC/TfoX-N like"/>
    <property type="match status" value="1"/>
</dbReference>
<dbReference type="Proteomes" id="UP000628736">
    <property type="component" value="Unassembled WGS sequence"/>
</dbReference>
<evidence type="ECO:0000313" key="3">
    <source>
        <dbReference type="Proteomes" id="UP000628736"/>
    </source>
</evidence>
<evidence type="ECO:0000313" key="2">
    <source>
        <dbReference type="EMBL" id="MBC5723588.1"/>
    </source>
</evidence>
<feature type="domain" description="TfoX N-terminal" evidence="1">
    <location>
        <begin position="13"/>
        <end position="81"/>
    </location>
</feature>
<dbReference type="Pfam" id="PF04993">
    <property type="entry name" value="TfoX_N"/>
    <property type="match status" value="1"/>
</dbReference>
<dbReference type="AlphaFoldDB" id="A0A8J6JCG1"/>
<name>A0A8J6JCG1_9FIRM</name>
<sequence>MSTSPEFVAYLCEQLEGTGEVRSRKMFGEYMVYLNDRPVLLVCDDTPFVKMLPCVEGLLGDRPSAAPYEGAKPHYVLDPDDGETLRRAAELVSPNSQPPRKRRKQT</sequence>
<comment type="caution">
    <text evidence="2">The sequence shown here is derived from an EMBL/GenBank/DDBJ whole genome shotgun (WGS) entry which is preliminary data.</text>
</comment>
<organism evidence="2 3">
    <name type="scientific">Flintibacter hominis</name>
    <dbReference type="NCBI Taxonomy" id="2763048"/>
    <lineage>
        <taxon>Bacteria</taxon>
        <taxon>Bacillati</taxon>
        <taxon>Bacillota</taxon>
        <taxon>Clostridia</taxon>
        <taxon>Eubacteriales</taxon>
        <taxon>Flintibacter</taxon>
    </lineage>
</organism>
<keyword evidence="3" id="KW-1185">Reference proteome</keyword>
<dbReference type="Gene3D" id="3.30.1460.30">
    <property type="entry name" value="YgaC/TfoX-N like chaperone"/>
    <property type="match status" value="1"/>
</dbReference>
<dbReference type="EMBL" id="JACOPO010000010">
    <property type="protein sequence ID" value="MBC5723588.1"/>
    <property type="molecule type" value="Genomic_DNA"/>
</dbReference>